<dbReference type="SUPFAM" id="SSF82171">
    <property type="entry name" value="DPP6 N-terminal domain-like"/>
    <property type="match status" value="1"/>
</dbReference>
<name>A0A2S9YMD2_9BACT</name>
<gene>
    <name evidence="3" type="ORF">ENSA7_40930</name>
</gene>
<accession>A0A2S9YMD2</accession>
<keyword evidence="2" id="KW-0732">Signal</keyword>
<feature type="region of interest" description="Disordered" evidence="1">
    <location>
        <begin position="27"/>
        <end position="50"/>
    </location>
</feature>
<reference evidence="3 4" key="1">
    <citation type="submission" date="2018-03" db="EMBL/GenBank/DDBJ databases">
        <title>Draft Genome Sequences of the Obligatory Marine Myxobacteria Enhygromyxa salina SWB007.</title>
        <authorList>
            <person name="Poehlein A."/>
            <person name="Moghaddam J.A."/>
            <person name="Harms H."/>
            <person name="Alanjari M."/>
            <person name="Koenig G.M."/>
            <person name="Daniel R."/>
            <person name="Schaeberle T.F."/>
        </authorList>
    </citation>
    <scope>NUCLEOTIDE SEQUENCE [LARGE SCALE GENOMIC DNA]</scope>
    <source>
        <strain evidence="3 4">SWB007</strain>
    </source>
</reference>
<organism evidence="3 4">
    <name type="scientific">Enhygromyxa salina</name>
    <dbReference type="NCBI Taxonomy" id="215803"/>
    <lineage>
        <taxon>Bacteria</taxon>
        <taxon>Pseudomonadati</taxon>
        <taxon>Myxococcota</taxon>
        <taxon>Polyangia</taxon>
        <taxon>Nannocystales</taxon>
        <taxon>Nannocystaceae</taxon>
        <taxon>Enhygromyxa</taxon>
    </lineage>
</organism>
<dbReference type="EMBL" id="PVNL01000079">
    <property type="protein sequence ID" value="PRQ06245.1"/>
    <property type="molecule type" value="Genomic_DNA"/>
</dbReference>
<dbReference type="PROSITE" id="PS51257">
    <property type="entry name" value="PROKAR_LIPOPROTEIN"/>
    <property type="match status" value="1"/>
</dbReference>
<feature type="signal peptide" evidence="2">
    <location>
        <begin position="1"/>
        <end position="31"/>
    </location>
</feature>
<feature type="chain" id="PRO_5015772121" evidence="2">
    <location>
        <begin position="32"/>
        <end position="539"/>
    </location>
</feature>
<evidence type="ECO:0000256" key="2">
    <source>
        <dbReference type="SAM" id="SignalP"/>
    </source>
</evidence>
<dbReference type="Proteomes" id="UP000238823">
    <property type="component" value="Unassembled WGS sequence"/>
</dbReference>
<feature type="compositionally biased region" description="Acidic residues" evidence="1">
    <location>
        <begin position="33"/>
        <end position="49"/>
    </location>
</feature>
<protein>
    <submittedName>
        <fullName evidence="3">Uncharacterized protein</fullName>
    </submittedName>
</protein>
<evidence type="ECO:0000313" key="4">
    <source>
        <dbReference type="Proteomes" id="UP000238823"/>
    </source>
</evidence>
<dbReference type="AlphaFoldDB" id="A0A2S9YMD2"/>
<evidence type="ECO:0000256" key="1">
    <source>
        <dbReference type="SAM" id="MobiDB-lite"/>
    </source>
</evidence>
<comment type="caution">
    <text evidence="3">The sequence shown here is derived from an EMBL/GenBank/DDBJ whole genome shotgun (WGS) entry which is preliminary data.</text>
</comment>
<sequence length="539" mass="58861">MMLPLTRRPLVLAWLAVLALAGCSDEPGVEAGDPVEDPFEDDPLLEDPEPSGNLVLQLGTIVRFDNLTPTFVGQMALADVSLPGALDLSVVTTSDVSRGDLLVERAPNSSWVLYEFENGDAAELQGDGSQFLVDLARAPTVPVPLAGHNPVARFAPDGRYLARVDGEGQRTLALHPLSEAGVGEPTELASADSIEILGFSSDSDYLVFTSTGTNADRIQLGAVRLGANGPSEALVFAELPVGADLRELRALPARVDISVERLDAETGTWNERLYAIELDSWPEPTLEELHHHASNIEGLLRWQFSSDGKCAIAQEADRSTLLLRFDDEGRVIHDQTLVDFGLSSRWKLSPTGCFGFVTNSVVSFSYVGYQDLLLEGEVPFPQFTDPQGARDTPMYVGNDWATWKGEDEALMVIRFDVETREVSPSAVMMPYAGYGLEVHQFGERVLVREARTLSLWDPAGPNELEPLVAFQDGAGFEQLAYSPLDGRVFYTYDWVDRLELGVVDADQPGQARTVLRETTDTYGPLLDLYAPGYGELLLD</sequence>
<proteinExistence type="predicted"/>
<evidence type="ECO:0000313" key="3">
    <source>
        <dbReference type="EMBL" id="PRQ06245.1"/>
    </source>
</evidence>